<proteinExistence type="predicted"/>
<gene>
    <name evidence="2" type="ORF">AWH49_15505</name>
</gene>
<feature type="coiled-coil region" evidence="1">
    <location>
        <begin position="4"/>
        <end position="34"/>
    </location>
</feature>
<keyword evidence="1" id="KW-0175">Coiled coil</keyword>
<accession>A0A177L5P6</accession>
<reference evidence="2 3" key="1">
    <citation type="submission" date="2016-01" db="EMBL/GenBank/DDBJ databases">
        <title>Investigation of taxonomic status of Bacillus aminovorans.</title>
        <authorList>
            <person name="Verma A."/>
            <person name="Pal Y."/>
            <person name="Krishnamurthi S."/>
        </authorList>
    </citation>
    <scope>NUCLEOTIDE SEQUENCE [LARGE SCALE GENOMIC DNA]</scope>
    <source>
        <strain evidence="2 3">DSM 1314</strain>
    </source>
</reference>
<name>A0A177L5P6_9BACI</name>
<organism evidence="2 3">
    <name type="scientific">Domibacillus aminovorans</name>
    <dbReference type="NCBI Taxonomy" id="29332"/>
    <lineage>
        <taxon>Bacteria</taxon>
        <taxon>Bacillati</taxon>
        <taxon>Bacillota</taxon>
        <taxon>Bacilli</taxon>
        <taxon>Bacillales</taxon>
        <taxon>Bacillaceae</taxon>
        <taxon>Domibacillus</taxon>
    </lineage>
</organism>
<keyword evidence="3" id="KW-1185">Reference proteome</keyword>
<dbReference type="Proteomes" id="UP000076935">
    <property type="component" value="Unassembled WGS sequence"/>
</dbReference>
<evidence type="ECO:0000313" key="2">
    <source>
        <dbReference type="EMBL" id="OAH60754.1"/>
    </source>
</evidence>
<protein>
    <submittedName>
        <fullName evidence="2">Uncharacterized protein</fullName>
    </submittedName>
</protein>
<evidence type="ECO:0000256" key="1">
    <source>
        <dbReference type="SAM" id="Coils"/>
    </source>
</evidence>
<sequence length="125" mass="14523">MEQLAKVEEENAKLERIEQQKRILRRQFTKLDAKMKKTAASLIENAAFMIVTLEDLQAEINRHGAVSTYQNGENQWGTKKSPEVEIYNTMIKNHMTIMKQLTDLLPKQPINNKEGDGFEEFVNDR</sequence>
<evidence type="ECO:0000313" key="3">
    <source>
        <dbReference type="Proteomes" id="UP000076935"/>
    </source>
</evidence>
<dbReference type="EMBL" id="LQWY01000033">
    <property type="protein sequence ID" value="OAH60754.1"/>
    <property type="molecule type" value="Genomic_DNA"/>
</dbReference>
<comment type="caution">
    <text evidence="2">The sequence shown here is derived from an EMBL/GenBank/DDBJ whole genome shotgun (WGS) entry which is preliminary data.</text>
</comment>
<dbReference type="AlphaFoldDB" id="A0A177L5P6"/>